<evidence type="ECO:0000256" key="2">
    <source>
        <dbReference type="ARBA" id="ARBA00022473"/>
    </source>
</evidence>
<dbReference type="GO" id="GO:0000978">
    <property type="term" value="F:RNA polymerase II cis-regulatory region sequence-specific DNA binding"/>
    <property type="evidence" value="ECO:0007669"/>
    <property type="project" value="TreeGrafter"/>
</dbReference>
<evidence type="ECO:0000256" key="7">
    <source>
        <dbReference type="RuleBase" id="RU000682"/>
    </source>
</evidence>
<reference evidence="9 10" key="1">
    <citation type="journal article" date="2018" name="Biotechnol. Adv.">
        <title>Improved genomic resources and new bioinformatic workflow for the carcinogenic parasite Clonorchis sinensis: Biotechnological implications.</title>
        <authorList>
            <person name="Wang D."/>
            <person name="Korhonen P.K."/>
            <person name="Gasser R.B."/>
            <person name="Young N.D."/>
        </authorList>
    </citation>
    <scope>NUCLEOTIDE SEQUENCE [LARGE SCALE GENOMIC DNA]</scope>
    <source>
        <strain evidence="9">Cs-k2</strain>
    </source>
</reference>
<dbReference type="GO" id="GO:0000981">
    <property type="term" value="F:DNA-binding transcription factor activity, RNA polymerase II-specific"/>
    <property type="evidence" value="ECO:0007669"/>
    <property type="project" value="InterPro"/>
</dbReference>
<comment type="caution">
    <text evidence="9">The sequence shown here is derived from an EMBL/GenBank/DDBJ whole genome shotgun (WGS) entry which is preliminary data.</text>
</comment>
<protein>
    <submittedName>
        <fullName evidence="9">Uncharacterized protein</fullName>
    </submittedName>
</protein>
<feature type="region of interest" description="Disordered" evidence="8">
    <location>
        <begin position="936"/>
        <end position="964"/>
    </location>
</feature>
<dbReference type="PROSITE" id="PS50071">
    <property type="entry name" value="HOMEOBOX_2"/>
    <property type="match status" value="1"/>
</dbReference>
<evidence type="ECO:0000256" key="5">
    <source>
        <dbReference type="ARBA" id="ARBA00023242"/>
    </source>
</evidence>
<dbReference type="Pfam" id="PF00046">
    <property type="entry name" value="Homeodomain"/>
    <property type="match status" value="1"/>
</dbReference>
<dbReference type="GO" id="GO:0005634">
    <property type="term" value="C:nucleus"/>
    <property type="evidence" value="ECO:0007669"/>
    <property type="project" value="UniProtKB-SubCell"/>
</dbReference>
<organism evidence="9 10">
    <name type="scientific">Clonorchis sinensis</name>
    <name type="common">Chinese liver fluke</name>
    <dbReference type="NCBI Taxonomy" id="79923"/>
    <lineage>
        <taxon>Eukaryota</taxon>
        <taxon>Metazoa</taxon>
        <taxon>Spiralia</taxon>
        <taxon>Lophotrochozoa</taxon>
        <taxon>Platyhelminthes</taxon>
        <taxon>Trematoda</taxon>
        <taxon>Digenea</taxon>
        <taxon>Opisthorchiida</taxon>
        <taxon>Opisthorchiata</taxon>
        <taxon>Opisthorchiidae</taxon>
        <taxon>Clonorchis</taxon>
    </lineage>
</organism>
<evidence type="ECO:0000313" key="9">
    <source>
        <dbReference type="EMBL" id="KAG5441969.1"/>
    </source>
</evidence>
<dbReference type="AlphaFoldDB" id="A0A3R7CI11"/>
<feature type="region of interest" description="Disordered" evidence="8">
    <location>
        <begin position="260"/>
        <end position="298"/>
    </location>
</feature>
<accession>A0A3R7CI11</accession>
<keyword evidence="10" id="KW-1185">Reference proteome</keyword>
<evidence type="ECO:0000256" key="4">
    <source>
        <dbReference type="ARBA" id="ARBA00023155"/>
    </source>
</evidence>
<feature type="region of interest" description="Disordered" evidence="8">
    <location>
        <begin position="405"/>
        <end position="430"/>
    </location>
</feature>
<feature type="compositionally biased region" description="Polar residues" evidence="8">
    <location>
        <begin position="281"/>
        <end position="291"/>
    </location>
</feature>
<dbReference type="InterPro" id="IPR017970">
    <property type="entry name" value="Homeobox_CS"/>
</dbReference>
<evidence type="ECO:0000256" key="1">
    <source>
        <dbReference type="ARBA" id="ARBA00004123"/>
    </source>
</evidence>
<dbReference type="InterPro" id="IPR009057">
    <property type="entry name" value="Homeodomain-like_sf"/>
</dbReference>
<gene>
    <name evidence="9" type="ORF">CSKR_110772</name>
</gene>
<dbReference type="PANTHER" id="PTHR45793">
    <property type="entry name" value="HOMEOBOX PROTEIN"/>
    <property type="match status" value="1"/>
</dbReference>
<feature type="compositionally biased region" description="Low complexity" evidence="8">
    <location>
        <begin position="485"/>
        <end position="502"/>
    </location>
</feature>
<dbReference type="OrthoDB" id="6159439at2759"/>
<evidence type="ECO:0000256" key="3">
    <source>
        <dbReference type="ARBA" id="ARBA00023125"/>
    </source>
</evidence>
<dbReference type="STRING" id="79923.A0A3R7CI11"/>
<dbReference type="SMART" id="SM00389">
    <property type="entry name" value="HOX"/>
    <property type="match status" value="1"/>
</dbReference>
<reference evidence="9 10" key="2">
    <citation type="journal article" date="2021" name="Genomics">
        <title>High-quality reference genome for Clonorchis sinensis.</title>
        <authorList>
            <person name="Young N.D."/>
            <person name="Stroehlein A.J."/>
            <person name="Kinkar L."/>
            <person name="Wang T."/>
            <person name="Sohn W.M."/>
            <person name="Chang B.C.H."/>
            <person name="Kaur P."/>
            <person name="Weisz D."/>
            <person name="Dudchenko O."/>
            <person name="Aiden E.L."/>
            <person name="Korhonen P.K."/>
            <person name="Gasser R.B."/>
        </authorList>
    </citation>
    <scope>NUCLEOTIDE SEQUENCE [LARGE SCALE GENOMIC DNA]</scope>
    <source>
        <strain evidence="9">Cs-k2</strain>
    </source>
</reference>
<keyword evidence="3 6" id="KW-0238">DNA-binding</keyword>
<evidence type="ECO:0000313" key="10">
    <source>
        <dbReference type="Proteomes" id="UP000286415"/>
    </source>
</evidence>
<feature type="DNA-binding region" description="Homeobox" evidence="6">
    <location>
        <begin position="884"/>
        <end position="943"/>
    </location>
</feature>
<feature type="region of interest" description="Disordered" evidence="8">
    <location>
        <begin position="471"/>
        <end position="534"/>
    </location>
</feature>
<keyword evidence="2" id="KW-0217">Developmental protein</keyword>
<dbReference type="InterPro" id="IPR001356">
    <property type="entry name" value="HD"/>
</dbReference>
<dbReference type="FunFam" id="1.10.10.60:FF:000679">
    <property type="entry name" value="Homeobox protein aristaless"/>
    <property type="match status" value="1"/>
</dbReference>
<keyword evidence="5 6" id="KW-0539">Nucleus</keyword>
<dbReference type="CDD" id="cd00086">
    <property type="entry name" value="homeodomain"/>
    <property type="match status" value="1"/>
</dbReference>
<dbReference type="SUPFAM" id="SSF46689">
    <property type="entry name" value="Homeodomain-like"/>
    <property type="match status" value="1"/>
</dbReference>
<feature type="compositionally biased region" description="Polar residues" evidence="8">
    <location>
        <begin position="950"/>
        <end position="964"/>
    </location>
</feature>
<comment type="subcellular location">
    <subcellularLocation>
        <location evidence="1 6 7">Nucleus</location>
    </subcellularLocation>
</comment>
<feature type="region of interest" description="Disordered" evidence="8">
    <location>
        <begin position="1"/>
        <end position="24"/>
    </location>
</feature>
<dbReference type="Proteomes" id="UP000286415">
    <property type="component" value="Unassembled WGS sequence"/>
</dbReference>
<dbReference type="Gene3D" id="1.10.10.60">
    <property type="entry name" value="Homeodomain-like"/>
    <property type="match status" value="1"/>
</dbReference>
<name>A0A3R7CI11_CLOSI</name>
<proteinExistence type="predicted"/>
<dbReference type="PANTHER" id="PTHR45793:SF5">
    <property type="entry name" value="HOMEOTIC PROTEIN OCELLILESS"/>
    <property type="match status" value="1"/>
</dbReference>
<evidence type="ECO:0000256" key="6">
    <source>
        <dbReference type="PROSITE-ProRule" id="PRU00108"/>
    </source>
</evidence>
<evidence type="ECO:0000256" key="8">
    <source>
        <dbReference type="SAM" id="MobiDB-lite"/>
    </source>
</evidence>
<sequence length="964" mass="107204">MQPEGSTRAGILSGCPSLDRGSREAEVGFEPRTFRSVDSRSNHLSNLASDGDLLFFWLLPYGISSVDEYACRSWLANTSPPSRQPSYRKFDTGKRPPKRAKQVVGCRRIFSNLVSSTLRLYMYRDMPNVVPNEARGGLVQHVQLLEKFMDERFNWVPGESPAKPILFSNECISLTTCRSYKMELPTSRFVSIDSSPALSLPYPSIMSCSQYDSTVHSYDNKEFYATSGYMNESHHNTLYGTGVDSEQRETDLLPTELSAHSTEYMHNRTSTTSSGSCSSTDEAPSLQTPGVHSSDLRTSSVLSSNSILHRCSVDADETRHDILKANEMADKCGTGRTASPSSLMHCTQTNVLLGNPDVIYDVKPGIRVPISSGHVAFDTSIENRRNYPSAENFLLTECQNQLFPRLKSDEPDGSSAEPYSPENANPEARRSSVVNTNFGQTFSNIQQQDCTEEAPESDLLKRWEALNMLQHDSVSGKNKRSVEQTNSTSSSSTAPTSHTPTSQLHSSNTGMVPIVPPISPLSGEGEQMDMSGTHLENSNASIQPAYRIALSLTANFFPAITHATSSTPREPTLWNAINYQTGTEVQNTDSRMTNLTELYSNTHGFQLEPAASYSNLISSVQTKAEPHLCGPSSEQRATDTHCHNLGFRHQFLTEARHYDATPSNPYYFGMDSVQSEKLFPSHEEILTHGALTTHPYEHQSLFNFRNERSYPIPRSFNHPPASTNPTMNEYKPFTTDLYRTNGIEDYSVTCNPYPNLPVNPIRTNTQSHPNSVCLSPNFSNPGSGARTTTRMDYQCVGSAGVAERPLPDDRMAAFMAAAAVVARTAGGPPKHAPFSSNHPSRRQMVSFDPGSYGILGHSNDLLMATAAASVHDSTTNSGSQIRRQRRERTTFTRHQLLMLEELFSKTRYPDVYVREELALKLRLPESRVQVWFKNRRAKGRNQQRQRDSGESNIDPSNCRYSTPK</sequence>
<keyword evidence="4 6" id="KW-0371">Homeobox</keyword>
<dbReference type="InParanoid" id="A0A3R7CI11"/>
<feature type="compositionally biased region" description="Low complexity" evidence="8">
    <location>
        <begin position="269"/>
        <end position="280"/>
    </location>
</feature>
<dbReference type="EMBL" id="NIRI02000076">
    <property type="protein sequence ID" value="KAG5441969.1"/>
    <property type="molecule type" value="Genomic_DNA"/>
</dbReference>
<dbReference type="PROSITE" id="PS00027">
    <property type="entry name" value="HOMEOBOX_1"/>
    <property type="match status" value="1"/>
</dbReference>